<organism evidence="2 3">
    <name type="scientific">Sphingobacterium griseoflavum</name>
    <dbReference type="NCBI Taxonomy" id="1474952"/>
    <lineage>
        <taxon>Bacteria</taxon>
        <taxon>Pseudomonadati</taxon>
        <taxon>Bacteroidota</taxon>
        <taxon>Sphingobacteriia</taxon>
        <taxon>Sphingobacteriales</taxon>
        <taxon>Sphingobacteriaceae</taxon>
        <taxon>Sphingobacterium</taxon>
    </lineage>
</organism>
<protein>
    <submittedName>
        <fullName evidence="2">Uncharacterized protein</fullName>
    </submittedName>
</protein>
<evidence type="ECO:0000256" key="1">
    <source>
        <dbReference type="SAM" id="MobiDB-lite"/>
    </source>
</evidence>
<gene>
    <name evidence="2" type="ORF">GCM10017764_19150</name>
</gene>
<reference evidence="3" key="1">
    <citation type="journal article" date="2019" name="Int. J. Syst. Evol. Microbiol.">
        <title>The Global Catalogue of Microorganisms (GCM) 10K type strain sequencing project: providing services to taxonomists for standard genome sequencing and annotation.</title>
        <authorList>
            <consortium name="The Broad Institute Genomics Platform"/>
            <consortium name="The Broad Institute Genome Sequencing Center for Infectious Disease"/>
            <person name="Wu L."/>
            <person name="Ma J."/>
        </authorList>
    </citation>
    <scope>NUCLEOTIDE SEQUENCE [LARGE SCALE GENOMIC DNA]</scope>
    <source>
        <strain evidence="3">CGMCC 1.12966</strain>
    </source>
</reference>
<sequence length="78" mass="8785">MRESRIEAVVGHLSADEQGPMCRWEAAGGLTDRYRSIYYIGDTHDEYRTSAENFCNGIDRSSHGASDTQATKSDEPEW</sequence>
<dbReference type="Proteomes" id="UP000620550">
    <property type="component" value="Unassembled WGS sequence"/>
</dbReference>
<name>A0ABQ3HYL5_9SPHI</name>
<proteinExistence type="predicted"/>
<evidence type="ECO:0000313" key="2">
    <source>
        <dbReference type="EMBL" id="GHE35958.1"/>
    </source>
</evidence>
<comment type="caution">
    <text evidence="2">The sequence shown here is derived from an EMBL/GenBank/DDBJ whole genome shotgun (WGS) entry which is preliminary data.</text>
</comment>
<feature type="region of interest" description="Disordered" evidence="1">
    <location>
        <begin position="57"/>
        <end position="78"/>
    </location>
</feature>
<evidence type="ECO:0000313" key="3">
    <source>
        <dbReference type="Proteomes" id="UP000620550"/>
    </source>
</evidence>
<dbReference type="EMBL" id="BNAF01000006">
    <property type="protein sequence ID" value="GHE35958.1"/>
    <property type="molecule type" value="Genomic_DNA"/>
</dbReference>
<accession>A0ABQ3HYL5</accession>
<keyword evidence="3" id="KW-1185">Reference proteome</keyword>